<dbReference type="STRING" id="1461694.ATO9_03835"/>
<comment type="subcellular location">
    <subcellularLocation>
        <location evidence="1 7">Cell inner membrane</location>
        <topology evidence="1 7">Multi-pass membrane protein</topology>
    </subcellularLocation>
</comment>
<keyword evidence="3 7" id="KW-0997">Cell inner membrane</keyword>
<evidence type="ECO:0000256" key="5">
    <source>
        <dbReference type="ARBA" id="ARBA00022989"/>
    </source>
</evidence>
<dbReference type="Proteomes" id="UP000030004">
    <property type="component" value="Unassembled WGS sequence"/>
</dbReference>
<evidence type="ECO:0000256" key="3">
    <source>
        <dbReference type="ARBA" id="ARBA00022519"/>
    </source>
</evidence>
<keyword evidence="4 7" id="KW-0812">Transmembrane</keyword>
<protein>
    <recommendedName>
        <fullName evidence="7">TRAP transporter large permease protein</fullName>
    </recommendedName>
</protein>
<sequence length="435" mass="45785">MISTALLLLLGMIALSLPVAAVLALTGYILSENYAFFPMTGAAGELAWNSSEDFILVAAPMFIMMGELMHRSGVSGRLFDALTPWFARLPGRLMHTNVASSAVFAATSGSSLATAATIGTVAIPQMDKGGYNRPLFLGSIAAGGTLGILIPPSINMIIYAVLTDTSVTDLYAAGFLPGLMLAGLFSGIILALVLWRRDWGGHKIERRGLWGERLRGLPHLVPPIGLFAIVVGSIYAGLATPTEASALGLVATIGLVALNRKLTLPVLLEAFEGTARTTCMIMLIVIAASFLNFVMVSIGLVQAISDAVLGLGFSPLGMLLAIICFYLVLGCFMETLSMMIATTPIIAPVVVSLGYSPVWWGVVFVILIEAALITPPVGMNLYVVQAVRKGGGAFTDLFKGAAPFLIAMLIMIALLISFPQLALWLPTIVNPKTGG</sequence>
<feature type="transmembrane region" description="Helical" evidence="7">
    <location>
        <begin position="307"/>
        <end position="329"/>
    </location>
</feature>
<evidence type="ECO:0000256" key="1">
    <source>
        <dbReference type="ARBA" id="ARBA00004429"/>
    </source>
</evidence>
<dbReference type="NCBIfam" id="TIGR00786">
    <property type="entry name" value="dctM"/>
    <property type="match status" value="1"/>
</dbReference>
<proteinExistence type="inferred from homology"/>
<evidence type="ECO:0000256" key="6">
    <source>
        <dbReference type="ARBA" id="ARBA00023136"/>
    </source>
</evidence>
<feature type="transmembrane region" description="Helical" evidence="7">
    <location>
        <begin position="361"/>
        <end position="383"/>
    </location>
</feature>
<feature type="transmembrane region" description="Helical" evidence="7">
    <location>
        <begin position="244"/>
        <end position="268"/>
    </location>
</feature>
<dbReference type="InterPro" id="IPR004681">
    <property type="entry name" value="TRAP_DctM"/>
</dbReference>
<dbReference type="GO" id="GO:0005886">
    <property type="term" value="C:plasma membrane"/>
    <property type="evidence" value="ECO:0007669"/>
    <property type="project" value="UniProtKB-SubCell"/>
</dbReference>
<organism evidence="9 10">
    <name type="scientific">Pseudooceanicola atlanticus</name>
    <dbReference type="NCBI Taxonomy" id="1461694"/>
    <lineage>
        <taxon>Bacteria</taxon>
        <taxon>Pseudomonadati</taxon>
        <taxon>Pseudomonadota</taxon>
        <taxon>Alphaproteobacteria</taxon>
        <taxon>Rhodobacterales</taxon>
        <taxon>Paracoccaceae</taxon>
        <taxon>Pseudooceanicola</taxon>
    </lineage>
</organism>
<keyword evidence="6 7" id="KW-0472">Membrane</keyword>
<keyword evidence="7" id="KW-0813">Transport</keyword>
<evidence type="ECO:0000259" key="8">
    <source>
        <dbReference type="Pfam" id="PF06808"/>
    </source>
</evidence>
<dbReference type="PIRSF" id="PIRSF006066">
    <property type="entry name" value="HI0050"/>
    <property type="match status" value="1"/>
</dbReference>
<evidence type="ECO:0000313" key="10">
    <source>
        <dbReference type="Proteomes" id="UP000030004"/>
    </source>
</evidence>
<keyword evidence="2" id="KW-1003">Cell membrane</keyword>
<feature type="transmembrane region" description="Helical" evidence="7">
    <location>
        <begin position="98"/>
        <end position="123"/>
    </location>
</feature>
<dbReference type="eggNOG" id="COG1593">
    <property type="taxonomic scope" value="Bacteria"/>
</dbReference>
<accession>A0A0A0EI29</accession>
<evidence type="ECO:0000256" key="4">
    <source>
        <dbReference type="ARBA" id="ARBA00022692"/>
    </source>
</evidence>
<feature type="domain" description="TRAP C4-dicarboxylate transport system permease DctM subunit" evidence="8">
    <location>
        <begin position="7"/>
        <end position="421"/>
    </location>
</feature>
<comment type="similarity">
    <text evidence="7">Belongs to the TRAP transporter large permease family.</text>
</comment>
<evidence type="ECO:0000256" key="7">
    <source>
        <dbReference type="RuleBase" id="RU369079"/>
    </source>
</evidence>
<dbReference type="AlphaFoldDB" id="A0A0A0EI29"/>
<keyword evidence="5 7" id="KW-1133">Transmembrane helix</keyword>
<feature type="transmembrane region" description="Helical" evidence="7">
    <location>
        <begin position="216"/>
        <end position="238"/>
    </location>
</feature>
<evidence type="ECO:0000256" key="2">
    <source>
        <dbReference type="ARBA" id="ARBA00022475"/>
    </source>
</evidence>
<feature type="transmembrane region" description="Helical" evidence="7">
    <location>
        <begin position="336"/>
        <end position="355"/>
    </location>
</feature>
<feature type="transmembrane region" description="Helical" evidence="7">
    <location>
        <begin position="404"/>
        <end position="425"/>
    </location>
</feature>
<dbReference type="Pfam" id="PF06808">
    <property type="entry name" value="DctM"/>
    <property type="match status" value="1"/>
</dbReference>
<keyword evidence="10" id="KW-1185">Reference proteome</keyword>
<dbReference type="PANTHER" id="PTHR33362:SF5">
    <property type="entry name" value="C4-DICARBOXYLATE TRAP TRANSPORTER LARGE PERMEASE PROTEIN DCTM"/>
    <property type="match status" value="1"/>
</dbReference>
<comment type="caution">
    <text evidence="7">Lacks conserved residue(s) required for the propagation of feature annotation.</text>
</comment>
<gene>
    <name evidence="9" type="ORF">ATO9_03835</name>
</gene>
<reference evidence="9 10" key="1">
    <citation type="journal article" date="2015" name="Antonie Van Leeuwenhoek">
        <title>Pseudooceanicola atlanticus gen. nov. sp. nov., isolated from surface seawater of the Atlantic Ocean and reclassification of Oceanicola batsensis, Oceanicola marinus, Oceanicola nitratireducens, Oceanicola nanhaiensis, Oceanicola antarcticus and Oceanicola flagellatus, as Pseudooceanicola batsensis comb. nov., Pseudooceanicola marinus comb. nov., Pseudooceanicola nitratireducens comb. nov., Pseudooceanicola nanhaiensis comb. nov., Pseudooceanicola antarcticus comb. nov., and Pseudooceanicola flagellatus comb. nov.</title>
        <authorList>
            <person name="Lai Q."/>
            <person name="Li G."/>
            <person name="Liu X."/>
            <person name="Du Y."/>
            <person name="Sun F."/>
            <person name="Shao Z."/>
        </authorList>
    </citation>
    <scope>NUCLEOTIDE SEQUENCE [LARGE SCALE GENOMIC DNA]</scope>
    <source>
        <strain evidence="9 10">22II-s11g</strain>
    </source>
</reference>
<feature type="transmembrane region" description="Helical" evidence="7">
    <location>
        <begin position="135"/>
        <end position="162"/>
    </location>
</feature>
<comment type="function">
    <text evidence="7">Part of the tripartite ATP-independent periplasmic (TRAP) transport system.</text>
</comment>
<dbReference type="RefSeq" id="WP_043745151.1">
    <property type="nucleotide sequence ID" value="NZ_AQQX01000001.1"/>
</dbReference>
<evidence type="ECO:0000313" key="9">
    <source>
        <dbReference type="EMBL" id="KGM50621.1"/>
    </source>
</evidence>
<comment type="caution">
    <text evidence="9">The sequence shown here is derived from an EMBL/GenBank/DDBJ whole genome shotgun (WGS) entry which is preliminary data.</text>
</comment>
<feature type="transmembrane region" description="Helical" evidence="7">
    <location>
        <begin position="280"/>
        <end position="301"/>
    </location>
</feature>
<dbReference type="EMBL" id="AQQX01000001">
    <property type="protein sequence ID" value="KGM50621.1"/>
    <property type="molecule type" value="Genomic_DNA"/>
</dbReference>
<dbReference type="PANTHER" id="PTHR33362">
    <property type="entry name" value="SIALIC ACID TRAP TRANSPORTER PERMEASE PROTEIN SIAT-RELATED"/>
    <property type="match status" value="1"/>
</dbReference>
<dbReference type="GO" id="GO:0022857">
    <property type="term" value="F:transmembrane transporter activity"/>
    <property type="evidence" value="ECO:0007669"/>
    <property type="project" value="UniProtKB-UniRule"/>
</dbReference>
<comment type="subunit">
    <text evidence="7">The complex comprises the extracytoplasmic solute receptor protein and the two transmembrane proteins.</text>
</comment>
<dbReference type="InterPro" id="IPR010656">
    <property type="entry name" value="DctM"/>
</dbReference>
<feature type="transmembrane region" description="Helical" evidence="7">
    <location>
        <begin position="174"/>
        <end position="195"/>
    </location>
</feature>
<name>A0A0A0EI29_9RHOB</name>
<dbReference type="OrthoDB" id="9790209at2"/>